<organism evidence="3 4">
    <name type="scientific">Phascolomyces articulosus</name>
    <dbReference type="NCBI Taxonomy" id="60185"/>
    <lineage>
        <taxon>Eukaryota</taxon>
        <taxon>Fungi</taxon>
        <taxon>Fungi incertae sedis</taxon>
        <taxon>Mucoromycota</taxon>
        <taxon>Mucoromycotina</taxon>
        <taxon>Mucoromycetes</taxon>
        <taxon>Mucorales</taxon>
        <taxon>Lichtheimiaceae</taxon>
        <taxon>Phascolomyces</taxon>
    </lineage>
</organism>
<keyword evidence="4" id="KW-1185">Reference proteome</keyword>
<feature type="domain" description="CxC1-like cysteine cluster associated with KDZ transposases" evidence="2">
    <location>
        <begin position="117"/>
        <end position="193"/>
    </location>
</feature>
<sequence length="196" mass="22522">MPGPTRRRSRRSNKFDITPVPDQQLHPERYSNVIEDVEMKNGKIEPQIVIKLKRGYASMENSSENDGDALKRVRAEEQDLPNTSSQTRTNIAEEWERIDTIDYDNGEPESDRATGINDFLSTCNCGYASEHITFLKVDCVYMTGIVEDQYIRFCEECHKHKAIALIKNQLFSHSPSDPQMAFHLGVLEFYSKLQGF</sequence>
<protein>
    <recommendedName>
        <fullName evidence="2">CxC1-like cysteine cluster associated with KDZ transposases domain-containing protein</fullName>
    </recommendedName>
</protein>
<dbReference type="InterPro" id="IPR041320">
    <property type="entry name" value="CxC1"/>
</dbReference>
<proteinExistence type="predicted"/>
<reference evidence="3" key="1">
    <citation type="journal article" date="2022" name="IScience">
        <title>Evolution of zygomycete secretomes and the origins of terrestrial fungal ecologies.</title>
        <authorList>
            <person name="Chang Y."/>
            <person name="Wang Y."/>
            <person name="Mondo S."/>
            <person name="Ahrendt S."/>
            <person name="Andreopoulos W."/>
            <person name="Barry K."/>
            <person name="Beard J."/>
            <person name="Benny G.L."/>
            <person name="Blankenship S."/>
            <person name="Bonito G."/>
            <person name="Cuomo C."/>
            <person name="Desiro A."/>
            <person name="Gervers K.A."/>
            <person name="Hundley H."/>
            <person name="Kuo A."/>
            <person name="LaButti K."/>
            <person name="Lang B.F."/>
            <person name="Lipzen A."/>
            <person name="O'Donnell K."/>
            <person name="Pangilinan J."/>
            <person name="Reynolds N."/>
            <person name="Sandor L."/>
            <person name="Smith M.E."/>
            <person name="Tsang A."/>
            <person name="Grigoriev I.V."/>
            <person name="Stajich J.E."/>
            <person name="Spatafora J.W."/>
        </authorList>
    </citation>
    <scope>NUCLEOTIDE SEQUENCE</scope>
    <source>
        <strain evidence="3">RSA 2281</strain>
    </source>
</reference>
<name>A0AAD5PHL1_9FUNG</name>
<feature type="region of interest" description="Disordered" evidence="1">
    <location>
        <begin position="1"/>
        <end position="27"/>
    </location>
</feature>
<gene>
    <name evidence="3" type="ORF">BDA99DRAFT_534428</name>
</gene>
<feature type="compositionally biased region" description="Basic residues" evidence="1">
    <location>
        <begin position="1"/>
        <end position="12"/>
    </location>
</feature>
<evidence type="ECO:0000259" key="2">
    <source>
        <dbReference type="Pfam" id="PF18802"/>
    </source>
</evidence>
<comment type="caution">
    <text evidence="3">The sequence shown here is derived from an EMBL/GenBank/DDBJ whole genome shotgun (WGS) entry which is preliminary data.</text>
</comment>
<dbReference type="Proteomes" id="UP001209540">
    <property type="component" value="Unassembled WGS sequence"/>
</dbReference>
<accession>A0AAD5PHL1</accession>
<evidence type="ECO:0000313" key="3">
    <source>
        <dbReference type="EMBL" id="KAI9271958.1"/>
    </source>
</evidence>
<evidence type="ECO:0000256" key="1">
    <source>
        <dbReference type="SAM" id="MobiDB-lite"/>
    </source>
</evidence>
<reference evidence="3" key="2">
    <citation type="submission" date="2023-02" db="EMBL/GenBank/DDBJ databases">
        <authorList>
            <consortium name="DOE Joint Genome Institute"/>
            <person name="Mondo S.J."/>
            <person name="Chang Y."/>
            <person name="Wang Y."/>
            <person name="Ahrendt S."/>
            <person name="Andreopoulos W."/>
            <person name="Barry K."/>
            <person name="Beard J."/>
            <person name="Benny G.L."/>
            <person name="Blankenship S."/>
            <person name="Bonito G."/>
            <person name="Cuomo C."/>
            <person name="Desiro A."/>
            <person name="Gervers K.A."/>
            <person name="Hundley H."/>
            <person name="Kuo A."/>
            <person name="LaButti K."/>
            <person name="Lang B.F."/>
            <person name="Lipzen A."/>
            <person name="O'Donnell K."/>
            <person name="Pangilinan J."/>
            <person name="Reynolds N."/>
            <person name="Sandor L."/>
            <person name="Smith M.W."/>
            <person name="Tsang A."/>
            <person name="Grigoriev I.V."/>
            <person name="Stajich J.E."/>
            <person name="Spatafora J.W."/>
        </authorList>
    </citation>
    <scope>NUCLEOTIDE SEQUENCE</scope>
    <source>
        <strain evidence="3">RSA 2281</strain>
    </source>
</reference>
<dbReference type="AlphaFoldDB" id="A0AAD5PHL1"/>
<dbReference type="Pfam" id="PF18802">
    <property type="entry name" value="CxC1"/>
    <property type="match status" value="1"/>
</dbReference>
<dbReference type="EMBL" id="JAIXMP010000006">
    <property type="protein sequence ID" value="KAI9271958.1"/>
    <property type="molecule type" value="Genomic_DNA"/>
</dbReference>
<evidence type="ECO:0000313" key="4">
    <source>
        <dbReference type="Proteomes" id="UP001209540"/>
    </source>
</evidence>